<proteinExistence type="predicted"/>
<keyword evidence="3" id="KW-1185">Reference proteome</keyword>
<dbReference type="Gramene" id="PUZ46733">
    <property type="protein sequence ID" value="PUZ46733"/>
    <property type="gene ID" value="GQ55_7G106100"/>
</dbReference>
<dbReference type="EMBL" id="CM009755">
    <property type="protein sequence ID" value="PUZ46733.1"/>
    <property type="molecule type" value="Genomic_DNA"/>
</dbReference>
<feature type="compositionally biased region" description="Acidic residues" evidence="1">
    <location>
        <begin position="106"/>
        <end position="132"/>
    </location>
</feature>
<dbReference type="AlphaFoldDB" id="A0A2T7CU13"/>
<feature type="region of interest" description="Disordered" evidence="1">
    <location>
        <begin position="55"/>
        <end position="153"/>
    </location>
</feature>
<dbReference type="Proteomes" id="UP000244336">
    <property type="component" value="Chromosome 7"/>
</dbReference>
<protein>
    <submittedName>
        <fullName evidence="2">Uncharacterized protein</fullName>
    </submittedName>
</protein>
<feature type="compositionally biased region" description="Gly residues" evidence="1">
    <location>
        <begin position="81"/>
        <end position="96"/>
    </location>
</feature>
<sequence length="153" mass="16781">MRHPQPSPLNSLPLSLMSGPRFCEGAAAVRTLPDWVWRLELAVAEPTAVDLAADLMEEGSSQRRMSSQRRSSRRRTRRRGALGGGQARGGGCGGARSEGRARGEDELVEEDAAELAAEDELVAEDELAEEDATEKGKKEQSSTLHNHWQVEFR</sequence>
<evidence type="ECO:0000313" key="2">
    <source>
        <dbReference type="EMBL" id="PUZ46733.1"/>
    </source>
</evidence>
<evidence type="ECO:0000313" key="3">
    <source>
        <dbReference type="Proteomes" id="UP000244336"/>
    </source>
</evidence>
<feature type="compositionally biased region" description="Basic residues" evidence="1">
    <location>
        <begin position="66"/>
        <end position="80"/>
    </location>
</feature>
<accession>A0A2T7CU13</accession>
<organism evidence="2 3">
    <name type="scientific">Panicum hallii var. hallii</name>
    <dbReference type="NCBI Taxonomy" id="1504633"/>
    <lineage>
        <taxon>Eukaryota</taxon>
        <taxon>Viridiplantae</taxon>
        <taxon>Streptophyta</taxon>
        <taxon>Embryophyta</taxon>
        <taxon>Tracheophyta</taxon>
        <taxon>Spermatophyta</taxon>
        <taxon>Magnoliopsida</taxon>
        <taxon>Liliopsida</taxon>
        <taxon>Poales</taxon>
        <taxon>Poaceae</taxon>
        <taxon>PACMAD clade</taxon>
        <taxon>Panicoideae</taxon>
        <taxon>Panicodae</taxon>
        <taxon>Paniceae</taxon>
        <taxon>Panicinae</taxon>
        <taxon>Panicum</taxon>
        <taxon>Panicum sect. Panicum</taxon>
    </lineage>
</organism>
<evidence type="ECO:0000256" key="1">
    <source>
        <dbReference type="SAM" id="MobiDB-lite"/>
    </source>
</evidence>
<name>A0A2T7CU13_9POAL</name>
<reference evidence="2 3" key="1">
    <citation type="submission" date="2018-04" db="EMBL/GenBank/DDBJ databases">
        <title>WGS assembly of Panicum hallii var. hallii HAL2.</title>
        <authorList>
            <person name="Lovell J."/>
            <person name="Jenkins J."/>
            <person name="Lowry D."/>
            <person name="Mamidi S."/>
            <person name="Sreedasyam A."/>
            <person name="Weng X."/>
            <person name="Barry K."/>
            <person name="Bonette J."/>
            <person name="Campitelli B."/>
            <person name="Daum C."/>
            <person name="Gordon S."/>
            <person name="Gould B."/>
            <person name="Lipzen A."/>
            <person name="MacQueen A."/>
            <person name="Palacio-Mejia J."/>
            <person name="Plott C."/>
            <person name="Shakirov E."/>
            <person name="Shu S."/>
            <person name="Yoshinaga Y."/>
            <person name="Zane M."/>
            <person name="Rokhsar D."/>
            <person name="Grimwood J."/>
            <person name="Schmutz J."/>
            <person name="Juenger T."/>
        </authorList>
    </citation>
    <scope>NUCLEOTIDE SEQUENCE [LARGE SCALE GENOMIC DNA]</scope>
    <source>
        <strain evidence="3">cv. HAL2</strain>
    </source>
</reference>
<gene>
    <name evidence="2" type="ORF">GQ55_7G106100</name>
</gene>